<evidence type="ECO:0000313" key="2">
    <source>
        <dbReference type="EMBL" id="KAF9444229.1"/>
    </source>
</evidence>
<dbReference type="Proteomes" id="UP000807342">
    <property type="component" value="Unassembled WGS sequence"/>
</dbReference>
<name>A0A9P5X443_9AGAR</name>
<evidence type="ECO:0000313" key="3">
    <source>
        <dbReference type="Proteomes" id="UP000807342"/>
    </source>
</evidence>
<evidence type="ECO:0000256" key="1">
    <source>
        <dbReference type="SAM" id="Phobius"/>
    </source>
</evidence>
<dbReference type="AlphaFoldDB" id="A0A9P5X443"/>
<reference evidence="2" key="1">
    <citation type="submission" date="2020-11" db="EMBL/GenBank/DDBJ databases">
        <authorList>
            <consortium name="DOE Joint Genome Institute"/>
            <person name="Ahrendt S."/>
            <person name="Riley R."/>
            <person name="Andreopoulos W."/>
            <person name="Labutti K."/>
            <person name="Pangilinan J."/>
            <person name="Ruiz-Duenas F.J."/>
            <person name="Barrasa J.M."/>
            <person name="Sanchez-Garcia M."/>
            <person name="Camarero S."/>
            <person name="Miyauchi S."/>
            <person name="Serrano A."/>
            <person name="Linde D."/>
            <person name="Babiker R."/>
            <person name="Drula E."/>
            <person name="Ayuso-Fernandez I."/>
            <person name="Pacheco R."/>
            <person name="Padilla G."/>
            <person name="Ferreira P."/>
            <person name="Barriuso J."/>
            <person name="Kellner H."/>
            <person name="Castanera R."/>
            <person name="Alfaro M."/>
            <person name="Ramirez L."/>
            <person name="Pisabarro A.G."/>
            <person name="Kuo A."/>
            <person name="Tritt A."/>
            <person name="Lipzen A."/>
            <person name="He G."/>
            <person name="Yan M."/>
            <person name="Ng V."/>
            <person name="Cullen D."/>
            <person name="Martin F."/>
            <person name="Rosso M.-N."/>
            <person name="Henrissat B."/>
            <person name="Hibbett D."/>
            <person name="Martinez A.T."/>
            <person name="Grigoriev I.V."/>
        </authorList>
    </citation>
    <scope>NUCLEOTIDE SEQUENCE</scope>
    <source>
        <strain evidence="2">MF-IS2</strain>
    </source>
</reference>
<accession>A0A9P5X443</accession>
<keyword evidence="1" id="KW-1133">Transmembrane helix</keyword>
<dbReference type="EMBL" id="MU151392">
    <property type="protein sequence ID" value="KAF9444229.1"/>
    <property type="molecule type" value="Genomic_DNA"/>
</dbReference>
<feature type="transmembrane region" description="Helical" evidence="1">
    <location>
        <begin position="88"/>
        <end position="111"/>
    </location>
</feature>
<keyword evidence="1" id="KW-0812">Transmembrane</keyword>
<proteinExistence type="predicted"/>
<keyword evidence="3" id="KW-1185">Reference proteome</keyword>
<comment type="caution">
    <text evidence="2">The sequence shown here is derived from an EMBL/GenBank/DDBJ whole genome shotgun (WGS) entry which is preliminary data.</text>
</comment>
<sequence>MLQEYGTFVDWVRITWLADTSLARCIIIITTRGVTVTRKRGRQLTTYRSCPSNKPPYCHDFGKGTASATALPQKMHTPMYFALRDHDVIFPMGGIVCGTAGLIAHCLKLVLFRIYVQLQSSITLARVSLRTRDRRVFLRSVSAKSLLLKLISTTNQHTAHRRVVASALDA</sequence>
<protein>
    <submittedName>
        <fullName evidence="2">Uncharacterized protein</fullName>
    </submittedName>
</protein>
<keyword evidence="1" id="KW-0472">Membrane</keyword>
<organism evidence="2 3">
    <name type="scientific">Macrolepiota fuliginosa MF-IS2</name>
    <dbReference type="NCBI Taxonomy" id="1400762"/>
    <lineage>
        <taxon>Eukaryota</taxon>
        <taxon>Fungi</taxon>
        <taxon>Dikarya</taxon>
        <taxon>Basidiomycota</taxon>
        <taxon>Agaricomycotina</taxon>
        <taxon>Agaricomycetes</taxon>
        <taxon>Agaricomycetidae</taxon>
        <taxon>Agaricales</taxon>
        <taxon>Agaricineae</taxon>
        <taxon>Agaricaceae</taxon>
        <taxon>Macrolepiota</taxon>
    </lineage>
</organism>
<gene>
    <name evidence="2" type="ORF">P691DRAFT_356456</name>
</gene>